<accession>M3PX77</accession>
<dbReference type="EMBL" id="APDY01000034">
    <property type="protein sequence ID" value="EMH29513.1"/>
    <property type="molecule type" value="Genomic_DNA"/>
</dbReference>
<sequence length="118" mass="13160">MALSDLLLPKPSPTKADPMFLILSNPFFSTSAIKFLILSIGKLNFFPNISLSPIINIRKNKKFNIIENKSLDKPVKRFIPPPNKEAKIFPILSPFIFGCVSYCSFGSLMRVLVGSISQ</sequence>
<name>M3PX77_HELPX</name>
<dbReference type="AlphaFoldDB" id="M3PX77"/>
<gene>
    <name evidence="1" type="ORF">HMPREF1421_00536</name>
</gene>
<proteinExistence type="predicted"/>
<protein>
    <submittedName>
        <fullName evidence="1">Uncharacterized protein</fullName>
    </submittedName>
</protein>
<evidence type="ECO:0000313" key="2">
    <source>
        <dbReference type="Proteomes" id="UP000011872"/>
    </source>
</evidence>
<dbReference type="Proteomes" id="UP000011872">
    <property type="component" value="Unassembled WGS sequence"/>
</dbReference>
<reference evidence="1 2" key="1">
    <citation type="submission" date="2012-12" db="EMBL/GenBank/DDBJ databases">
        <authorList>
            <person name="Weinstock G."/>
            <person name="Sodergren E."/>
            <person name="Lobos E.A."/>
            <person name="Fulton L."/>
            <person name="Fulton R."/>
            <person name="Courtney L."/>
            <person name="Fronick C."/>
            <person name="O'Laughlin M."/>
            <person name="Godfrey J."/>
            <person name="Wilson R.M."/>
            <person name="Miner T."/>
            <person name="Farmer C."/>
            <person name="Delehaunty K."/>
            <person name="Cordes M."/>
            <person name="Minx P."/>
            <person name="Tomlinson C."/>
            <person name="Chen J."/>
            <person name="Wollam A."/>
            <person name="Pepin K.H."/>
            <person name="Bhonagiri V."/>
            <person name="Zhang X."/>
            <person name="Suruliraj S."/>
            <person name="Antonio M."/>
            <person name="Secka O."/>
            <person name="Thomas J."/>
            <person name="Warren W."/>
            <person name="Mitreva M."/>
            <person name="Mardis E.R."/>
            <person name="Wilson R.K."/>
        </authorList>
    </citation>
    <scope>NUCLEOTIDE SEQUENCE [LARGE SCALE GENOMIC DNA]</scope>
    <source>
        <strain evidence="1 2">GAM265BSii</strain>
    </source>
</reference>
<comment type="caution">
    <text evidence="1">The sequence shown here is derived from an EMBL/GenBank/DDBJ whole genome shotgun (WGS) entry which is preliminary data.</text>
</comment>
<organism evidence="1 2">
    <name type="scientific">Helicobacter pylori GAM265BSii</name>
    <dbReference type="NCBI Taxonomy" id="1159049"/>
    <lineage>
        <taxon>Bacteria</taxon>
        <taxon>Pseudomonadati</taxon>
        <taxon>Campylobacterota</taxon>
        <taxon>Epsilonproteobacteria</taxon>
        <taxon>Campylobacterales</taxon>
        <taxon>Helicobacteraceae</taxon>
        <taxon>Helicobacter</taxon>
    </lineage>
</organism>
<dbReference type="HOGENOM" id="CLU_2301964_0_0_7"/>
<evidence type="ECO:0000313" key="1">
    <source>
        <dbReference type="EMBL" id="EMH29513.1"/>
    </source>
</evidence>